<dbReference type="Proteomes" id="UP000059074">
    <property type="component" value="Unassembled WGS sequence"/>
</dbReference>
<sequence>MMQRGACHAAYNVRAITILAIVAMLCRDIVAGFPGIFRRCRHLTTMRRCNQA</sequence>
<keyword evidence="1" id="KW-0812">Transmembrane</keyword>
<evidence type="ECO:0000313" key="2">
    <source>
        <dbReference type="EMBL" id="KWT70919.1"/>
    </source>
</evidence>
<protein>
    <submittedName>
        <fullName evidence="2">Uncharacterized protein</fullName>
    </submittedName>
</protein>
<organism evidence="2 3">
    <name type="scientific">Hyphomicrobium sulfonivorans</name>
    <dbReference type="NCBI Taxonomy" id="121290"/>
    <lineage>
        <taxon>Bacteria</taxon>
        <taxon>Pseudomonadati</taxon>
        <taxon>Pseudomonadota</taxon>
        <taxon>Alphaproteobacteria</taxon>
        <taxon>Hyphomicrobiales</taxon>
        <taxon>Hyphomicrobiaceae</taxon>
        <taxon>Hyphomicrobium</taxon>
    </lineage>
</organism>
<keyword evidence="3" id="KW-1185">Reference proteome</keyword>
<comment type="caution">
    <text evidence="2">The sequence shown here is derived from an EMBL/GenBank/DDBJ whole genome shotgun (WGS) entry which is preliminary data.</text>
</comment>
<name>A0A125NVU0_HYPSL</name>
<feature type="transmembrane region" description="Helical" evidence="1">
    <location>
        <begin position="15"/>
        <end position="37"/>
    </location>
</feature>
<evidence type="ECO:0000313" key="3">
    <source>
        <dbReference type="Proteomes" id="UP000059074"/>
    </source>
</evidence>
<dbReference type="STRING" id="121290.APY04_0581"/>
<reference evidence="2 3" key="1">
    <citation type="submission" date="2015-10" db="EMBL/GenBank/DDBJ databases">
        <title>Transcriptomic analysis of a linuron degrading triple-species bacterial consortium.</title>
        <authorList>
            <person name="Albers P."/>
        </authorList>
    </citation>
    <scope>NUCLEOTIDE SEQUENCE [LARGE SCALE GENOMIC DNA]</scope>
    <source>
        <strain evidence="2 3">WDL6</strain>
    </source>
</reference>
<evidence type="ECO:0000256" key="1">
    <source>
        <dbReference type="SAM" id="Phobius"/>
    </source>
</evidence>
<gene>
    <name evidence="2" type="ORF">APY04_0581</name>
</gene>
<keyword evidence="1" id="KW-0472">Membrane</keyword>
<dbReference type="EMBL" id="LMTR01000027">
    <property type="protein sequence ID" value="KWT70919.1"/>
    <property type="molecule type" value="Genomic_DNA"/>
</dbReference>
<proteinExistence type="predicted"/>
<keyword evidence="1" id="KW-1133">Transmembrane helix</keyword>
<accession>A0A125NVU0</accession>
<dbReference type="AlphaFoldDB" id="A0A125NVU0"/>